<sequence>MNIGMLMQLKTELEGFQSRHPKFPLFLKAACDRGVTEGAVIEISVKTPDGQVLDSNLKLTAEDVDLIRKLLS</sequence>
<dbReference type="Proteomes" id="UP000823900">
    <property type="component" value="Unassembled WGS sequence"/>
</dbReference>
<evidence type="ECO:0000313" key="2">
    <source>
        <dbReference type="Proteomes" id="UP000823900"/>
    </source>
</evidence>
<evidence type="ECO:0000313" key="1">
    <source>
        <dbReference type="EMBL" id="HJA72557.1"/>
    </source>
</evidence>
<name>A0A9D2HKJ8_9FIRM</name>
<reference evidence="1" key="1">
    <citation type="journal article" date="2021" name="PeerJ">
        <title>Extensive microbial diversity within the chicken gut microbiome revealed by metagenomics and culture.</title>
        <authorList>
            <person name="Gilroy R."/>
            <person name="Ravi A."/>
            <person name="Getino M."/>
            <person name="Pursley I."/>
            <person name="Horton D.L."/>
            <person name="Alikhan N.F."/>
            <person name="Baker D."/>
            <person name="Gharbi K."/>
            <person name="Hall N."/>
            <person name="Watson M."/>
            <person name="Adriaenssens E.M."/>
            <person name="Foster-Nyarko E."/>
            <person name="Jarju S."/>
            <person name="Secka A."/>
            <person name="Antonio M."/>
            <person name="Oren A."/>
            <person name="Chaudhuri R.R."/>
            <person name="La Ragione R."/>
            <person name="Hildebrand F."/>
            <person name="Pallen M.J."/>
        </authorList>
    </citation>
    <scope>NUCLEOTIDE SEQUENCE</scope>
    <source>
        <strain evidence="1">CHK178-16964</strain>
    </source>
</reference>
<dbReference type="EMBL" id="DWZA01000109">
    <property type="protein sequence ID" value="HJA72557.1"/>
    <property type="molecule type" value="Genomic_DNA"/>
</dbReference>
<proteinExistence type="predicted"/>
<accession>A0A9D2HKJ8</accession>
<gene>
    <name evidence="1" type="ORF">IAA07_13455</name>
</gene>
<comment type="caution">
    <text evidence="1">The sequence shown here is derived from an EMBL/GenBank/DDBJ whole genome shotgun (WGS) entry which is preliminary data.</text>
</comment>
<organism evidence="1 2">
    <name type="scientific">Candidatus Lachnoclostridium stercoravium</name>
    <dbReference type="NCBI Taxonomy" id="2838633"/>
    <lineage>
        <taxon>Bacteria</taxon>
        <taxon>Bacillati</taxon>
        <taxon>Bacillota</taxon>
        <taxon>Clostridia</taxon>
        <taxon>Lachnospirales</taxon>
        <taxon>Lachnospiraceae</taxon>
    </lineage>
</organism>
<protein>
    <submittedName>
        <fullName evidence="1">Uncharacterized protein</fullName>
    </submittedName>
</protein>
<dbReference type="AlphaFoldDB" id="A0A9D2HKJ8"/>
<reference evidence="1" key="2">
    <citation type="submission" date="2021-04" db="EMBL/GenBank/DDBJ databases">
        <authorList>
            <person name="Gilroy R."/>
        </authorList>
    </citation>
    <scope>NUCLEOTIDE SEQUENCE</scope>
    <source>
        <strain evidence="1">CHK178-16964</strain>
    </source>
</reference>